<sequence length="134" mass="13988">MFSVQVSRVEQSVVFALRGELDFDSMVQLHEAGESELLKGRGAGPVVVDCSGLLLCDSSGVSALLWLHRRLSAQGRALRLAAMPTQVSRLFALTGLDEVLSVYPHVAGALGRNGRVVAAGGSDGPAQTNEGLSA</sequence>
<dbReference type="AlphaFoldDB" id="A0A387H709"/>
<keyword evidence="5" id="KW-1185">Reference proteome</keyword>
<dbReference type="PROSITE" id="PS50801">
    <property type="entry name" value="STAS"/>
    <property type="match status" value="1"/>
</dbReference>
<dbReference type="Gene3D" id="3.30.750.24">
    <property type="entry name" value="STAS domain"/>
    <property type="match status" value="1"/>
</dbReference>
<name>A0A387H709_9ACTN</name>
<dbReference type="InterPro" id="IPR058548">
    <property type="entry name" value="MlaB-like_STAS"/>
</dbReference>
<gene>
    <name evidence="4" type="ORF">DWB77_01219</name>
</gene>
<protein>
    <recommendedName>
        <fullName evidence="2">Anti-sigma factor antagonist</fullName>
    </recommendedName>
</protein>
<dbReference type="InterPro" id="IPR002645">
    <property type="entry name" value="STAS_dom"/>
</dbReference>
<dbReference type="EMBL" id="CP032698">
    <property type="protein sequence ID" value="AYG79109.1"/>
    <property type="molecule type" value="Genomic_DNA"/>
</dbReference>
<dbReference type="KEGG" id="shun:DWB77_01219"/>
<dbReference type="PANTHER" id="PTHR33495:SF2">
    <property type="entry name" value="ANTI-SIGMA FACTOR ANTAGONIST TM_1081-RELATED"/>
    <property type="match status" value="1"/>
</dbReference>
<dbReference type="InterPro" id="IPR003658">
    <property type="entry name" value="Anti-sigma_ant"/>
</dbReference>
<dbReference type="NCBIfam" id="TIGR00377">
    <property type="entry name" value="ant_ant_sig"/>
    <property type="match status" value="1"/>
</dbReference>
<dbReference type="RefSeq" id="WP_162952453.1">
    <property type="nucleotide sequence ID" value="NZ_CP032698.1"/>
</dbReference>
<dbReference type="PANTHER" id="PTHR33495">
    <property type="entry name" value="ANTI-SIGMA FACTOR ANTAGONIST TM_1081-RELATED-RELATED"/>
    <property type="match status" value="1"/>
</dbReference>
<evidence type="ECO:0000313" key="4">
    <source>
        <dbReference type="EMBL" id="AYG79109.1"/>
    </source>
</evidence>
<reference evidence="4 5" key="1">
    <citation type="submission" date="2018-10" db="EMBL/GenBank/DDBJ databases">
        <title>Relationship between Morphology and Antimicrobial Activity in Streptomyces.</title>
        <authorList>
            <person name="Kang H.J."/>
            <person name="Kim S.B."/>
        </authorList>
    </citation>
    <scope>NUCLEOTIDE SEQUENCE [LARGE SCALE GENOMIC DNA]</scope>
    <source>
        <strain evidence="4 5">BH38</strain>
    </source>
</reference>
<evidence type="ECO:0000259" key="3">
    <source>
        <dbReference type="PROSITE" id="PS50801"/>
    </source>
</evidence>
<dbReference type="GO" id="GO:0043856">
    <property type="term" value="F:anti-sigma factor antagonist activity"/>
    <property type="evidence" value="ECO:0007669"/>
    <property type="project" value="InterPro"/>
</dbReference>
<organism evidence="4 5">
    <name type="scientific">Streptomyces hundungensis</name>
    <dbReference type="NCBI Taxonomy" id="1077946"/>
    <lineage>
        <taxon>Bacteria</taxon>
        <taxon>Bacillati</taxon>
        <taxon>Actinomycetota</taxon>
        <taxon>Actinomycetes</taxon>
        <taxon>Kitasatosporales</taxon>
        <taxon>Streptomycetaceae</taxon>
        <taxon>Streptomyces</taxon>
    </lineage>
</organism>
<evidence type="ECO:0000313" key="5">
    <source>
        <dbReference type="Proteomes" id="UP000271554"/>
    </source>
</evidence>
<dbReference type="CDD" id="cd07043">
    <property type="entry name" value="STAS_anti-anti-sigma_factors"/>
    <property type="match status" value="1"/>
</dbReference>
<feature type="domain" description="STAS" evidence="3">
    <location>
        <begin position="2"/>
        <end position="113"/>
    </location>
</feature>
<comment type="similarity">
    <text evidence="1 2">Belongs to the anti-sigma-factor antagonist family.</text>
</comment>
<evidence type="ECO:0000256" key="1">
    <source>
        <dbReference type="ARBA" id="ARBA00009013"/>
    </source>
</evidence>
<dbReference type="Proteomes" id="UP000271554">
    <property type="component" value="Chromosome"/>
</dbReference>
<evidence type="ECO:0000256" key="2">
    <source>
        <dbReference type="RuleBase" id="RU003749"/>
    </source>
</evidence>
<dbReference type="Pfam" id="PF13466">
    <property type="entry name" value="STAS_2"/>
    <property type="match status" value="1"/>
</dbReference>
<dbReference type="SUPFAM" id="SSF52091">
    <property type="entry name" value="SpoIIaa-like"/>
    <property type="match status" value="1"/>
</dbReference>
<dbReference type="InterPro" id="IPR036513">
    <property type="entry name" value="STAS_dom_sf"/>
</dbReference>
<accession>A0A387H709</accession>
<proteinExistence type="inferred from homology"/>